<dbReference type="PROSITE" id="PS50943">
    <property type="entry name" value="HTH_CROC1"/>
    <property type="match status" value="1"/>
</dbReference>
<dbReference type="EMBL" id="QRAN01000005">
    <property type="protein sequence ID" value="RLQ22732.1"/>
    <property type="molecule type" value="Genomic_DNA"/>
</dbReference>
<keyword evidence="3" id="KW-1185">Reference proteome</keyword>
<gene>
    <name evidence="2" type="ORF">DWB85_06415</name>
</gene>
<comment type="caution">
    <text evidence="2">The sequence shown here is derived from an EMBL/GenBank/DDBJ whole genome shotgun (WGS) entry which is preliminary data.</text>
</comment>
<dbReference type="SMART" id="SM00530">
    <property type="entry name" value="HTH_XRE"/>
    <property type="match status" value="1"/>
</dbReference>
<sequence>MDTLIEISRTLKAAREGKGLSQRVLAKLAGVPQSHISKIENAGVDLRVSSLTEIARALDLELALVPRKTVPAVKSIVRSATSDIPSLTSLALNDDLAKLEKLADKIADQYGSPKEASQLQSRVHDLMRLPIPDSYMGSVRKLQKELDKVYKHPDLKRLISVLDQVQKLRNELVHSPTGQLRQVSRSAYSLEDDDG</sequence>
<evidence type="ECO:0000313" key="3">
    <source>
        <dbReference type="Proteomes" id="UP000265509"/>
    </source>
</evidence>
<proteinExistence type="predicted"/>
<dbReference type="Proteomes" id="UP000265509">
    <property type="component" value="Unassembled WGS sequence"/>
</dbReference>
<protein>
    <submittedName>
        <fullName evidence="2">Helix-turn-helix domain-containing protein</fullName>
    </submittedName>
</protein>
<dbReference type="SUPFAM" id="SSF47413">
    <property type="entry name" value="lambda repressor-like DNA-binding domains"/>
    <property type="match status" value="1"/>
</dbReference>
<dbReference type="CDD" id="cd00093">
    <property type="entry name" value="HTH_XRE"/>
    <property type="match status" value="1"/>
</dbReference>
<accession>A0A3L7E378</accession>
<organism evidence="2 3">
    <name type="scientific">Seongchinamella sediminis</name>
    <dbReference type="NCBI Taxonomy" id="2283635"/>
    <lineage>
        <taxon>Bacteria</taxon>
        <taxon>Pseudomonadati</taxon>
        <taxon>Pseudomonadota</taxon>
        <taxon>Gammaproteobacteria</taxon>
        <taxon>Cellvibrionales</taxon>
        <taxon>Halieaceae</taxon>
        <taxon>Seongchinamella</taxon>
    </lineage>
</organism>
<reference evidence="2 3" key="1">
    <citation type="submission" date="2018-07" db="EMBL/GenBank/DDBJ databases">
        <title>Halioglobus sp. genome submission.</title>
        <authorList>
            <person name="Ye M.-Q."/>
            <person name="Du Z.-J."/>
        </authorList>
    </citation>
    <scope>NUCLEOTIDE SEQUENCE [LARGE SCALE GENOMIC DNA]</scope>
    <source>
        <strain evidence="2 3">U0301</strain>
    </source>
</reference>
<dbReference type="AlphaFoldDB" id="A0A3L7E378"/>
<evidence type="ECO:0000259" key="1">
    <source>
        <dbReference type="PROSITE" id="PS50943"/>
    </source>
</evidence>
<dbReference type="Pfam" id="PF01381">
    <property type="entry name" value="HTH_3"/>
    <property type="match status" value="1"/>
</dbReference>
<dbReference type="GO" id="GO:0003677">
    <property type="term" value="F:DNA binding"/>
    <property type="evidence" value="ECO:0007669"/>
    <property type="project" value="InterPro"/>
</dbReference>
<dbReference type="OrthoDB" id="9798961at2"/>
<name>A0A3L7E378_9GAMM</name>
<dbReference type="Gene3D" id="1.10.260.40">
    <property type="entry name" value="lambda repressor-like DNA-binding domains"/>
    <property type="match status" value="1"/>
</dbReference>
<dbReference type="RefSeq" id="WP_117953503.1">
    <property type="nucleotide sequence ID" value="NZ_QRAN01000005.1"/>
</dbReference>
<dbReference type="InterPro" id="IPR010982">
    <property type="entry name" value="Lambda_DNA-bd_dom_sf"/>
</dbReference>
<dbReference type="InterPro" id="IPR001387">
    <property type="entry name" value="Cro/C1-type_HTH"/>
</dbReference>
<evidence type="ECO:0000313" key="2">
    <source>
        <dbReference type="EMBL" id="RLQ22732.1"/>
    </source>
</evidence>
<feature type="domain" description="HTH cro/C1-type" evidence="1">
    <location>
        <begin position="11"/>
        <end position="65"/>
    </location>
</feature>